<accession>A0A3D9CF56</accession>
<dbReference type="SUPFAM" id="SSF46689">
    <property type="entry name" value="Homeodomain-like"/>
    <property type="match status" value="1"/>
</dbReference>
<sequence length="135" mass="16207">MNLKEIHIGTLLQIRMEELQISSERATKFLKCDEVDIKKMYQQSSIDTHLLLRWCKLLKYDYFRLFTGYLVLYAPPAHISASEKNNLPIFKKNIYTEEIKSFILDKIFTNKMTPQEVIIKYRIPKTTLYRWIKKV</sequence>
<dbReference type="InterPro" id="IPR009057">
    <property type="entry name" value="Homeodomain-like_sf"/>
</dbReference>
<gene>
    <name evidence="1" type="ORF">DRF65_01155</name>
</gene>
<evidence type="ECO:0000313" key="1">
    <source>
        <dbReference type="EMBL" id="REC64485.1"/>
    </source>
</evidence>
<dbReference type="Proteomes" id="UP000256686">
    <property type="component" value="Unassembled WGS sequence"/>
</dbReference>
<dbReference type="AlphaFoldDB" id="A0A3D9CF56"/>
<protein>
    <submittedName>
        <fullName evidence="1">Transposase</fullName>
    </submittedName>
</protein>
<organism evidence="1 2">
    <name type="scientific">Chryseobacterium pennae</name>
    <dbReference type="NCBI Taxonomy" id="2258962"/>
    <lineage>
        <taxon>Bacteria</taxon>
        <taxon>Pseudomonadati</taxon>
        <taxon>Bacteroidota</taxon>
        <taxon>Flavobacteriia</taxon>
        <taxon>Flavobacteriales</taxon>
        <taxon>Weeksellaceae</taxon>
        <taxon>Chryseobacterium group</taxon>
        <taxon>Chryseobacterium</taxon>
    </lineage>
</organism>
<dbReference type="RefSeq" id="WP_115968644.1">
    <property type="nucleotide sequence ID" value="NZ_QNVT01000001.1"/>
</dbReference>
<reference evidence="2" key="1">
    <citation type="submission" date="2018-06" db="EMBL/GenBank/DDBJ databases">
        <authorList>
            <person name="Lum Nde A."/>
            <person name="Hugo C."/>
        </authorList>
    </citation>
    <scope>NUCLEOTIDE SEQUENCE [LARGE SCALE GENOMIC DNA]</scope>
    <source>
        <strain evidence="2">1_F178</strain>
    </source>
</reference>
<evidence type="ECO:0000313" key="2">
    <source>
        <dbReference type="Proteomes" id="UP000256686"/>
    </source>
</evidence>
<comment type="caution">
    <text evidence="1">The sequence shown here is derived from an EMBL/GenBank/DDBJ whole genome shotgun (WGS) entry which is preliminary data.</text>
</comment>
<name>A0A3D9CF56_9FLAO</name>
<proteinExistence type="predicted"/>
<dbReference type="EMBL" id="QNVT01000001">
    <property type="protein sequence ID" value="REC64485.1"/>
    <property type="molecule type" value="Genomic_DNA"/>
</dbReference>
<keyword evidence="2" id="KW-1185">Reference proteome</keyword>